<feature type="repeat" description="TPR" evidence="8">
    <location>
        <begin position="1559"/>
        <end position="1592"/>
    </location>
</feature>
<dbReference type="InterPro" id="IPR019734">
    <property type="entry name" value="TPR_rpt"/>
</dbReference>
<evidence type="ECO:0000256" key="6">
    <source>
        <dbReference type="ARBA" id="ARBA00022737"/>
    </source>
</evidence>
<evidence type="ECO:0000256" key="8">
    <source>
        <dbReference type="PROSITE-ProRule" id="PRU00339"/>
    </source>
</evidence>
<keyword evidence="5" id="KW-0808">Transferase</keyword>
<keyword evidence="7 8" id="KW-0802">TPR repeat</keyword>
<feature type="repeat" description="TPR" evidence="8">
    <location>
        <begin position="732"/>
        <end position="765"/>
    </location>
</feature>
<dbReference type="InterPro" id="IPR029489">
    <property type="entry name" value="OGT/SEC/SPY_C"/>
</dbReference>
<dbReference type="Gene3D" id="1.25.40.10">
    <property type="entry name" value="Tetratricopeptide repeat domain"/>
    <property type="match status" value="9"/>
</dbReference>
<dbReference type="KEGG" id="mflg:ABS361_21205"/>
<feature type="repeat" description="TPR" evidence="8">
    <location>
        <begin position="970"/>
        <end position="1003"/>
    </location>
</feature>
<feature type="repeat" description="TPR" evidence="8">
    <location>
        <begin position="800"/>
        <end position="833"/>
    </location>
</feature>
<accession>A0AAU7XAP1</accession>
<evidence type="ECO:0000256" key="2">
    <source>
        <dbReference type="ARBA" id="ARBA00005386"/>
    </source>
</evidence>
<dbReference type="Pfam" id="PF13432">
    <property type="entry name" value="TPR_16"/>
    <property type="match status" value="7"/>
</dbReference>
<evidence type="ECO:0000256" key="7">
    <source>
        <dbReference type="ARBA" id="ARBA00022803"/>
    </source>
</evidence>
<feature type="repeat" description="TPR" evidence="8">
    <location>
        <begin position="112"/>
        <end position="145"/>
    </location>
</feature>
<dbReference type="Pfam" id="PF13424">
    <property type="entry name" value="TPR_12"/>
    <property type="match status" value="1"/>
</dbReference>
<dbReference type="Pfam" id="PF14559">
    <property type="entry name" value="TPR_19"/>
    <property type="match status" value="1"/>
</dbReference>
<evidence type="ECO:0000256" key="4">
    <source>
        <dbReference type="ARBA" id="ARBA00022676"/>
    </source>
</evidence>
<feature type="domain" description="O-GlcNAc transferase C-terminal" evidence="9">
    <location>
        <begin position="1255"/>
        <end position="1434"/>
    </location>
</feature>
<feature type="repeat" description="TPR" evidence="8">
    <location>
        <begin position="78"/>
        <end position="111"/>
    </location>
</feature>
<evidence type="ECO:0000259" key="9">
    <source>
        <dbReference type="Pfam" id="PF13844"/>
    </source>
</evidence>
<dbReference type="InterPro" id="IPR051939">
    <property type="entry name" value="Glycosyltr_41/O-GlcNAc_trsf"/>
</dbReference>
<evidence type="ECO:0000256" key="1">
    <source>
        <dbReference type="ARBA" id="ARBA00004922"/>
    </source>
</evidence>
<evidence type="ECO:0000256" key="3">
    <source>
        <dbReference type="ARBA" id="ARBA00011970"/>
    </source>
</evidence>
<dbReference type="GO" id="GO:0097363">
    <property type="term" value="F:protein O-acetylglucosaminyltransferase activity"/>
    <property type="evidence" value="ECO:0007669"/>
    <property type="project" value="UniProtKB-EC"/>
</dbReference>
<keyword evidence="4" id="KW-0328">Glycosyltransferase</keyword>
<dbReference type="Pfam" id="PF13181">
    <property type="entry name" value="TPR_8"/>
    <property type="match status" value="1"/>
</dbReference>
<feature type="repeat" description="TPR" evidence="8">
    <location>
        <begin position="1661"/>
        <end position="1694"/>
    </location>
</feature>
<dbReference type="SUPFAM" id="SSF53756">
    <property type="entry name" value="UDP-Glycosyltransferase/glycogen phosphorylase"/>
    <property type="match status" value="2"/>
</dbReference>
<feature type="domain" description="O-GlcNAc transferase C-terminal" evidence="9">
    <location>
        <begin position="499"/>
        <end position="673"/>
    </location>
</feature>
<dbReference type="RefSeq" id="WP_407049590.1">
    <property type="nucleotide sequence ID" value="NZ_CP158568.1"/>
</dbReference>
<dbReference type="EMBL" id="CP158568">
    <property type="protein sequence ID" value="XBY44497.1"/>
    <property type="molecule type" value="Genomic_DNA"/>
</dbReference>
<dbReference type="PANTHER" id="PTHR44835:SF1">
    <property type="entry name" value="PROTEIN O-GLCNAC TRANSFERASE"/>
    <property type="match status" value="1"/>
</dbReference>
<protein>
    <recommendedName>
        <fullName evidence="3">protein O-GlcNAc transferase</fullName>
        <ecNumber evidence="3">2.4.1.255</ecNumber>
    </recommendedName>
</protein>
<name>A0AAU7XAP1_9HYPH</name>
<feature type="domain" description="O-GlcNAc transferase C-terminal" evidence="9">
    <location>
        <begin position="330"/>
        <end position="477"/>
    </location>
</feature>
<sequence length="2106" mass="229929">MAARGAKFQGGLTIDDAVRAYQTGDLERAEAAARAVLAGDPASADAHQLRGVIAYRRGNYAAACESLVKAIHERPDVAEYYSNLGAALRLAGRLAEGEQAHRRAIALDPNNATARANLANVMRVERRFVEAEEAYRAALQIDPARAEVWRSLAQTLQDQGKFAEAEIAFRNAIDKEPGNFEIWNDLGVLLMAMERNAESFDAYQKAITLKPDYGIAQGNLSALLLRNGKMVMAEGAARRAHELQPYQYRWLANLGTALQGQCKFEAAEATFRKALAMRPNYVVGYGNLLFCRNYRPDLDAEAIAAEFRAFNEAIGKPLMPAEVRYDNDPDPERRLRVGYLSPDFRHHSVSYFSEPLISAHDKRAVELFLYAEVPLADEYTQRFKGYADHWRSTVGLDDEQLAALIRRDRIDVLVDLGGHTSSSRILVMARKVAPVQVAQMVGHGTTSGLSAIDAFLADEALVPPGAERYFAEEVIRLPRIPLAYRPPAGMPEPTAPPVLTNGHITFGCFSRLERINDRVIEVWARILERVPGSKLVLNSKPLTEKAYRERLIKRFARHGVTKDQLSLVYTSPQPKTWAAYGEIDIALDPFPHNAGTTTIEALWLGVPVVSILDRPPVGRFGASILGAVGLEDWVAADVDAYVDRAVEAATDIEALTELRAGLRARFLASPLADEPGLARTIEGAYRDLWRRWCATVSDAGALQRAAGSAHARGDRAGALAALERAAAIEPSATTWTNIGALRRALGRVAEAEAAYGEALALDPNHAEALANLSNVLVDQGRLVEAAEVLTRLVGLNPGDLARRVRLADIVFHIGRHETAVEIYRSALAIEPEHTVARRNLVVVLRAMERFDEAETVLRDHLSEHPDAVEEWISLANILDKREKRIAAEQCFRRAIEEAPQRADVMADLSDLLRRLGRPREAIEMAEAGIAIDRKLPALWNNLGNALRAAGRVPEAEAAYDGALAVDPDYAQALNNRGIVRMKRGRPVAAEADFRRAMALAPKLPEIGYNLGSVLQDQARLEEATQVYRAAIAAKPDQPDGHGSFLFCMNYRTGVTAEEVLTEFRRWDLMHARRFLPASPEYGNDREPNRRLRIAYVSPDFRAKSACFFIEPLLAAHDRASVELFLYAEVPEPDAITARFKALADHWRPTAGLTDDEVAAQIAKDRIDVVVDMGGHTSDNRLLALARKPAPVQVAYLLGHGATSGLAAMDAFLADRTLVPFGAEKAFSETVVRLDRIPLVYEPPATMPEVGPLPALANGHVTFGCFSRPVRINERVIAVWSRILNAVPGSRLVLNAMPFSEEENAEKFALRFAAHGIARHRLDLVYTYPQMKTWGAYGGIDIALDPFPHNAGTTTIEALWLGVPVLSLADRPPVGRFGAMILGAVGLSDWVAADEDAYVARAVAAAADLDGLAALRAGLRDRFRASPLMDGRGLAAAMEQAYRALFSAWAKPPTAAQATVSGAAIAFALFGRGDLDGAAKVAEGLVAANPDDAEALHVLGLVAFRKGDAGRAVDLVQRSATIAPVPGTFSNLGAILRAARRPAEAEAAYRAALKGDPNFADALANLGNLLMDRKDYAGAAEVLARAVAGSPDNREALRSLGLALISLDRHAEAEPHLRRAVLLETTGADAHEALAALLRHTGRPVEAEGYYRTALLRSGATHRTLSNYAVVLQDQGRFQEAEKAFRDALALRPDYVPGHANLLFCLNYRADLDAETIAAEFRRFDAAHGRPLMPATRMPIRDRDPDRRLKVGYLSPDFRAHSVAFFTEPMIAAHDRSKVEVFLYSEVYAADEYTRRFQALADHWRSTTGLDDAALAAMIARDEIDVLVDLGGHTSGSRILVMARQPAPVQVCQMVGLGTTSGLSAIDVFLADVALVPEGADALFAEKVVRLPRIPLAYKPPRLMPEVGPLPAATNGFVTFGCFSRVERINDEVVAAWSKILRAIPNARLVLNTKPFSEEAFRDRMRARFAANGVAAERLDLVFTTPQPATWDAYGGVDIALDPFPHNAGTTTIEALWLGVPVVSMKARPSVGRLGASILGAVGMADWVADDVTGYVARAVEAASDLDRLARLRAALRDRFRASPLADAEGLARLLEDTYRRLWRERL</sequence>
<feature type="repeat" description="TPR" evidence="8">
    <location>
        <begin position="936"/>
        <end position="969"/>
    </location>
</feature>
<evidence type="ECO:0000313" key="10">
    <source>
        <dbReference type="EMBL" id="XBY44497.1"/>
    </source>
</evidence>
<evidence type="ECO:0000256" key="5">
    <source>
        <dbReference type="ARBA" id="ARBA00022679"/>
    </source>
</evidence>
<reference evidence="10" key="1">
    <citation type="submission" date="2024-06" db="EMBL/GenBank/DDBJ databases">
        <title>Methylostella associata gen. nov., sp. nov., a novel Ancalomicrobiaceae-affiliated facultatively methylotrophic bacteria that feed on methanotrophs of the genus Methylococcus.</title>
        <authorList>
            <person name="Saltykova V."/>
            <person name="Danilova O.V."/>
            <person name="Oshkin I.Y."/>
            <person name="Belova S.E."/>
            <person name="Pimenov N.V."/>
            <person name="Dedysh S.N."/>
        </authorList>
    </citation>
    <scope>NUCLEOTIDE SEQUENCE</scope>
    <source>
        <strain evidence="10">S20</strain>
    </source>
</reference>
<keyword evidence="6" id="KW-0677">Repeat</keyword>
<comment type="pathway">
    <text evidence="1">Protein modification; protein glycosylation.</text>
</comment>
<dbReference type="InterPro" id="IPR011990">
    <property type="entry name" value="TPR-like_helical_dom_sf"/>
</dbReference>
<dbReference type="PANTHER" id="PTHR44835">
    <property type="entry name" value="UDP-N-ACETYLGLUCOSAMINE--PEPTIDE N-ACETYLGLUCOSAMINYLTRANSFERASE SPINDLY-RELATED"/>
    <property type="match status" value="1"/>
</dbReference>
<feature type="repeat" description="TPR" evidence="8">
    <location>
        <begin position="766"/>
        <end position="799"/>
    </location>
</feature>
<proteinExistence type="inferred from homology"/>
<dbReference type="Gene3D" id="3.40.50.11380">
    <property type="match status" value="3"/>
</dbReference>
<organism evidence="10">
    <name type="scientific">Methyloraptor flagellatus</name>
    <dbReference type="NCBI Taxonomy" id="3162530"/>
    <lineage>
        <taxon>Bacteria</taxon>
        <taxon>Pseudomonadati</taxon>
        <taxon>Pseudomonadota</taxon>
        <taxon>Alphaproteobacteria</taxon>
        <taxon>Hyphomicrobiales</taxon>
        <taxon>Ancalomicrobiaceae</taxon>
        <taxon>Methyloraptor</taxon>
    </lineage>
</organism>
<feature type="domain" description="O-GlcNAc transferase C-terminal" evidence="9">
    <location>
        <begin position="1742"/>
        <end position="1891"/>
    </location>
</feature>
<dbReference type="SUPFAM" id="SSF48452">
    <property type="entry name" value="TPR-like"/>
    <property type="match status" value="5"/>
</dbReference>
<feature type="repeat" description="TPR" evidence="8">
    <location>
        <begin position="146"/>
        <end position="179"/>
    </location>
</feature>
<comment type="similarity">
    <text evidence="2">Belongs to the glycosyltransferase 41 family. O-GlcNAc transferase subfamily.</text>
</comment>
<feature type="domain" description="O-GlcNAc transferase C-terminal" evidence="9">
    <location>
        <begin position="1917"/>
        <end position="2088"/>
    </location>
</feature>
<feature type="repeat" description="TPR" evidence="8">
    <location>
        <begin position="180"/>
        <end position="213"/>
    </location>
</feature>
<dbReference type="SMART" id="SM00028">
    <property type="entry name" value="TPR"/>
    <property type="match status" value="21"/>
</dbReference>
<dbReference type="Pfam" id="PF13844">
    <property type="entry name" value="Glyco_transf_41"/>
    <property type="match status" value="6"/>
</dbReference>
<dbReference type="EC" id="2.4.1.255" evidence="3"/>
<feature type="domain" description="O-GlcNAc transferase C-terminal" evidence="9">
    <location>
        <begin position="1081"/>
        <end position="1231"/>
    </location>
</feature>
<gene>
    <name evidence="10" type="ORF">ABS361_21205</name>
</gene>
<dbReference type="Gene3D" id="3.40.50.2000">
    <property type="entry name" value="Glycogen Phosphorylase B"/>
    <property type="match status" value="3"/>
</dbReference>
<dbReference type="PROSITE" id="PS50005">
    <property type="entry name" value="TPR"/>
    <property type="match status" value="13"/>
</dbReference>
<feature type="repeat" description="TPR" evidence="8">
    <location>
        <begin position="248"/>
        <end position="281"/>
    </location>
</feature>
<feature type="repeat" description="TPR" evidence="8">
    <location>
        <begin position="1004"/>
        <end position="1037"/>
    </location>
</feature>